<dbReference type="GO" id="GO:0004190">
    <property type="term" value="F:aspartic-type endopeptidase activity"/>
    <property type="evidence" value="ECO:0007669"/>
    <property type="project" value="UniProtKB-KW"/>
</dbReference>
<evidence type="ECO:0000313" key="8">
    <source>
        <dbReference type="Proteomes" id="UP000006352"/>
    </source>
</evidence>
<dbReference type="CDD" id="cd05471">
    <property type="entry name" value="pepsin_like"/>
    <property type="match status" value="1"/>
</dbReference>
<dbReference type="InterPro" id="IPR034164">
    <property type="entry name" value="Pepsin-like_dom"/>
</dbReference>
<keyword evidence="4" id="KW-0378">Hydrolase</keyword>
<evidence type="ECO:0000256" key="4">
    <source>
        <dbReference type="RuleBase" id="RU000454"/>
    </source>
</evidence>
<dbReference type="InterPro" id="IPR001969">
    <property type="entry name" value="Aspartic_peptidase_AS"/>
</dbReference>
<dbReference type="AlphaFoldDB" id="J4GIE2"/>
<evidence type="ECO:0000313" key="7">
    <source>
        <dbReference type="EMBL" id="CCL98700.1"/>
    </source>
</evidence>
<dbReference type="PANTHER" id="PTHR47966:SF51">
    <property type="entry name" value="BETA-SITE APP-CLEAVING ENZYME, ISOFORM A-RELATED"/>
    <property type="match status" value="1"/>
</dbReference>
<keyword evidence="8" id="KW-1185">Reference proteome</keyword>
<feature type="domain" description="Peptidase A1" evidence="6">
    <location>
        <begin position="66"/>
        <end position="486"/>
    </location>
</feature>
<keyword evidence="4" id="KW-0645">Protease</keyword>
<feature type="chain" id="PRO_5003778962" description="Peptidase A1 domain-containing protein" evidence="5">
    <location>
        <begin position="22"/>
        <end position="496"/>
    </location>
</feature>
<name>J4GIE2_9APHY</name>
<keyword evidence="2 4" id="KW-0064">Aspartyl protease</keyword>
<dbReference type="Gene3D" id="2.40.70.10">
    <property type="entry name" value="Acid Proteases"/>
    <property type="match status" value="3"/>
</dbReference>
<reference evidence="7 8" key="1">
    <citation type="journal article" date="2012" name="Appl. Environ. Microbiol.">
        <title>Short-read sequencing for genomic analysis of the brown rot fungus Fibroporia radiculosa.</title>
        <authorList>
            <person name="Tang J.D."/>
            <person name="Perkins A.D."/>
            <person name="Sonstegard T.S."/>
            <person name="Schroeder S.G."/>
            <person name="Burgess S.C."/>
            <person name="Diehl S.V."/>
        </authorList>
    </citation>
    <scope>NUCLEOTIDE SEQUENCE [LARGE SCALE GENOMIC DNA]</scope>
    <source>
        <strain evidence="7 8">TFFH 294</strain>
    </source>
</reference>
<dbReference type="PANTHER" id="PTHR47966">
    <property type="entry name" value="BETA-SITE APP-CLEAVING ENZYME, ISOFORM A-RELATED"/>
    <property type="match status" value="1"/>
</dbReference>
<dbReference type="OrthoDB" id="660550at2759"/>
<dbReference type="MEROPS" id="A01.019"/>
<protein>
    <recommendedName>
        <fullName evidence="6">Peptidase A1 domain-containing protein</fullName>
    </recommendedName>
</protein>
<dbReference type="RefSeq" id="XP_012177983.1">
    <property type="nucleotide sequence ID" value="XM_012322593.1"/>
</dbReference>
<feature type="signal peptide" evidence="5">
    <location>
        <begin position="1"/>
        <end position="21"/>
    </location>
</feature>
<accession>J4GIE2</accession>
<dbReference type="PRINTS" id="PR00792">
    <property type="entry name" value="PEPSIN"/>
</dbReference>
<dbReference type="PROSITE" id="PS00141">
    <property type="entry name" value="ASP_PROTEASE"/>
    <property type="match status" value="1"/>
</dbReference>
<dbReference type="InterPro" id="IPR001461">
    <property type="entry name" value="Aspartic_peptidase_A1"/>
</dbReference>
<dbReference type="InParanoid" id="J4GIE2"/>
<dbReference type="Proteomes" id="UP000006352">
    <property type="component" value="Unassembled WGS sequence"/>
</dbReference>
<gene>
    <name evidence="7" type="ORF">FIBRA_00704</name>
</gene>
<dbReference type="GeneID" id="24093611"/>
<proteinExistence type="inferred from homology"/>
<organism evidence="7 8">
    <name type="scientific">Fibroporia radiculosa</name>
    <dbReference type="NCBI Taxonomy" id="599839"/>
    <lineage>
        <taxon>Eukaryota</taxon>
        <taxon>Fungi</taxon>
        <taxon>Dikarya</taxon>
        <taxon>Basidiomycota</taxon>
        <taxon>Agaricomycotina</taxon>
        <taxon>Agaricomycetes</taxon>
        <taxon>Polyporales</taxon>
        <taxon>Fibroporiaceae</taxon>
        <taxon>Fibroporia</taxon>
    </lineage>
</organism>
<dbReference type="Pfam" id="PF00026">
    <property type="entry name" value="Asp"/>
    <property type="match status" value="1"/>
</dbReference>
<dbReference type="HOGENOM" id="CLU_038846_0_0_1"/>
<dbReference type="STRING" id="599839.J4GIE2"/>
<evidence type="ECO:0000256" key="3">
    <source>
        <dbReference type="PIRSR" id="PIRSR601461-1"/>
    </source>
</evidence>
<feature type="active site" evidence="3">
    <location>
        <position position="84"/>
    </location>
</feature>
<evidence type="ECO:0000256" key="5">
    <source>
        <dbReference type="SAM" id="SignalP"/>
    </source>
</evidence>
<dbReference type="InterPro" id="IPR033121">
    <property type="entry name" value="PEPTIDASE_A1"/>
</dbReference>
<dbReference type="InterPro" id="IPR021109">
    <property type="entry name" value="Peptidase_aspartic_dom_sf"/>
</dbReference>
<evidence type="ECO:0000256" key="2">
    <source>
        <dbReference type="ARBA" id="ARBA00022750"/>
    </source>
</evidence>
<dbReference type="EMBL" id="HE796896">
    <property type="protein sequence ID" value="CCL98700.1"/>
    <property type="molecule type" value="Genomic_DNA"/>
</dbReference>
<keyword evidence="5" id="KW-0732">Signal</keyword>
<dbReference type="SUPFAM" id="SSF50630">
    <property type="entry name" value="Acid proteases"/>
    <property type="match status" value="2"/>
</dbReference>
<dbReference type="PROSITE" id="PS51767">
    <property type="entry name" value="PEPTIDASE_A1"/>
    <property type="match status" value="1"/>
</dbReference>
<evidence type="ECO:0000256" key="1">
    <source>
        <dbReference type="ARBA" id="ARBA00007447"/>
    </source>
</evidence>
<evidence type="ECO:0000259" key="6">
    <source>
        <dbReference type="PROSITE" id="PS51767"/>
    </source>
</evidence>
<sequence>MRRCLAFSIVLAAASLSSTNAVTTVNLTHTTGTSLNKAAAADRARAAFLSGGASTVPITQYDYNGYLVTVDIGNPPTTYNLVLDTGSSNTWVGDYTPYARTNTSFPTGEAINITYGIGYIGYTPYARTNTSFPTGQTLSITYGGASMLGDEYYDEVTIAPGITIKNQSIGAATNITSFESGVDGILGVGPVDLTMDSIVGEPNTTIPTVINNAYAQKLIPEQVIAVSFVPTTSNDTTNGMLTIGGVDESLFIGPLLWTPVTKTLYAGDYFGVNISATYGLETLIPATNAGVVDTGTTRVVDTGTTLIYILDTWYETYIKSIPGSYYDVNVTGLTAIPEAEVPFLQPITVFVSGQALVFDAAAQLVPPELAGGQPGYRYSYIMPLGEMTMQGLDFIIGEKFMERFYTAEVPFLQPITVFVSGQALVFDAAAQLVPPELAGGQSGYRYSYILPLGNMVMPGFNFIIGEKFMERFYTVFDTVNDRVGFGYTTHTFSSVF</sequence>
<dbReference type="GO" id="GO:0006508">
    <property type="term" value="P:proteolysis"/>
    <property type="evidence" value="ECO:0007669"/>
    <property type="project" value="UniProtKB-KW"/>
</dbReference>
<comment type="similarity">
    <text evidence="1 4">Belongs to the peptidase A1 family.</text>
</comment>
<feature type="active site" evidence="3">
    <location>
        <position position="301"/>
    </location>
</feature>